<evidence type="ECO:0000313" key="2">
    <source>
        <dbReference type="Proteomes" id="UP001172386"/>
    </source>
</evidence>
<name>A0ACC3A2E1_9EURO</name>
<dbReference type="EMBL" id="JAPDRQ010000127">
    <property type="protein sequence ID" value="KAJ9654245.1"/>
    <property type="molecule type" value="Genomic_DNA"/>
</dbReference>
<accession>A0ACC3A2E1</accession>
<reference evidence="1" key="1">
    <citation type="submission" date="2022-10" db="EMBL/GenBank/DDBJ databases">
        <title>Culturing micro-colonial fungi from biological soil crusts in the Mojave desert and describing Neophaeococcomyces mojavensis, and introducing the new genera and species Taxawa tesnikishii.</title>
        <authorList>
            <person name="Kurbessoian T."/>
            <person name="Stajich J.E."/>
        </authorList>
    </citation>
    <scope>NUCLEOTIDE SEQUENCE</scope>
    <source>
        <strain evidence="1">JES_112</strain>
    </source>
</reference>
<comment type="caution">
    <text evidence="1">The sequence shown here is derived from an EMBL/GenBank/DDBJ whole genome shotgun (WGS) entry which is preliminary data.</text>
</comment>
<proteinExistence type="predicted"/>
<evidence type="ECO:0000313" key="1">
    <source>
        <dbReference type="EMBL" id="KAJ9654245.1"/>
    </source>
</evidence>
<organism evidence="1 2">
    <name type="scientific">Neophaeococcomyces mojaviensis</name>
    <dbReference type="NCBI Taxonomy" id="3383035"/>
    <lineage>
        <taxon>Eukaryota</taxon>
        <taxon>Fungi</taxon>
        <taxon>Dikarya</taxon>
        <taxon>Ascomycota</taxon>
        <taxon>Pezizomycotina</taxon>
        <taxon>Eurotiomycetes</taxon>
        <taxon>Chaetothyriomycetidae</taxon>
        <taxon>Chaetothyriales</taxon>
        <taxon>Chaetothyriales incertae sedis</taxon>
        <taxon>Neophaeococcomyces</taxon>
    </lineage>
</organism>
<gene>
    <name evidence="1" type="ORF">H2198_006705</name>
</gene>
<dbReference type="Proteomes" id="UP001172386">
    <property type="component" value="Unassembled WGS sequence"/>
</dbReference>
<sequence>MSKSSVASTTPNVAFRDAVNHGKAPTATITVHPLEEEDGIIYDSQQIVEKAHEERHKRRIRIARSLQHLLTSLLSLGVAVLQGKTFITYETTKNVVGAWPDFVNLLPTLMLFATACAALIIDICAITAYLWPQTRIGRKAFSLVAWILAISNIGIEVLGSIIDQIVSRDERRWKERSGSNKMKSIGSTANHASDTKPLLSDAASVGQVGKGTYQKLSDDDYDQLGKVTGNLNGQLKTSLPELQIQQ</sequence>
<keyword evidence="2" id="KW-1185">Reference proteome</keyword>
<protein>
    <submittedName>
        <fullName evidence="1">Uncharacterized protein</fullName>
    </submittedName>
</protein>